<evidence type="ECO:0000256" key="1">
    <source>
        <dbReference type="SAM" id="MobiDB-lite"/>
    </source>
</evidence>
<sequence length="43" mass="4648">MASETQAKEAKKPVANAWISPNPCPRRAALLLKPPPPLAQKRA</sequence>
<dbReference type="EMBL" id="GBRH01259808">
    <property type="protein sequence ID" value="JAD38087.1"/>
    <property type="molecule type" value="Transcribed_RNA"/>
</dbReference>
<accession>A0A0A8ZTG2</accession>
<organism evidence="2">
    <name type="scientific">Arundo donax</name>
    <name type="common">Giant reed</name>
    <name type="synonym">Donax arundinaceus</name>
    <dbReference type="NCBI Taxonomy" id="35708"/>
    <lineage>
        <taxon>Eukaryota</taxon>
        <taxon>Viridiplantae</taxon>
        <taxon>Streptophyta</taxon>
        <taxon>Embryophyta</taxon>
        <taxon>Tracheophyta</taxon>
        <taxon>Spermatophyta</taxon>
        <taxon>Magnoliopsida</taxon>
        <taxon>Liliopsida</taxon>
        <taxon>Poales</taxon>
        <taxon>Poaceae</taxon>
        <taxon>PACMAD clade</taxon>
        <taxon>Arundinoideae</taxon>
        <taxon>Arundineae</taxon>
        <taxon>Arundo</taxon>
    </lineage>
</organism>
<name>A0A0A8ZTG2_ARUDO</name>
<proteinExistence type="predicted"/>
<feature type="compositionally biased region" description="Basic and acidic residues" evidence="1">
    <location>
        <begin position="1"/>
        <end position="12"/>
    </location>
</feature>
<evidence type="ECO:0000313" key="2">
    <source>
        <dbReference type="EMBL" id="JAD38087.1"/>
    </source>
</evidence>
<protein>
    <submittedName>
        <fullName evidence="2">Uncharacterized protein</fullName>
    </submittedName>
</protein>
<reference evidence="2" key="1">
    <citation type="submission" date="2014-09" db="EMBL/GenBank/DDBJ databases">
        <authorList>
            <person name="Magalhaes I.L.F."/>
            <person name="Oliveira U."/>
            <person name="Santos F.R."/>
            <person name="Vidigal T.H.D.A."/>
            <person name="Brescovit A.D."/>
            <person name="Santos A.J."/>
        </authorList>
    </citation>
    <scope>NUCLEOTIDE SEQUENCE</scope>
    <source>
        <tissue evidence="2">Shoot tissue taken approximately 20 cm above the soil surface</tissue>
    </source>
</reference>
<feature type="region of interest" description="Disordered" evidence="1">
    <location>
        <begin position="1"/>
        <end position="22"/>
    </location>
</feature>
<dbReference type="AlphaFoldDB" id="A0A0A8ZTG2"/>
<reference evidence="2" key="2">
    <citation type="journal article" date="2015" name="Data Brief">
        <title>Shoot transcriptome of the giant reed, Arundo donax.</title>
        <authorList>
            <person name="Barrero R.A."/>
            <person name="Guerrero F.D."/>
            <person name="Moolhuijzen P."/>
            <person name="Goolsby J.A."/>
            <person name="Tidwell J."/>
            <person name="Bellgard S.E."/>
            <person name="Bellgard M.I."/>
        </authorList>
    </citation>
    <scope>NUCLEOTIDE SEQUENCE</scope>
    <source>
        <tissue evidence="2">Shoot tissue taken approximately 20 cm above the soil surface</tissue>
    </source>
</reference>